<proteinExistence type="predicted"/>
<dbReference type="RefSeq" id="WP_013323191.1">
    <property type="nucleotide sequence ID" value="NC_014501.1"/>
</dbReference>
<name>E0UAX6_GLOV7</name>
<dbReference type="EMBL" id="CP002198">
    <property type="protein sequence ID" value="ADN15098.1"/>
    <property type="molecule type" value="Genomic_DNA"/>
</dbReference>
<dbReference type="KEGG" id="cyj:Cyan7822_3144"/>
<keyword evidence="2" id="KW-1185">Reference proteome</keyword>
<sequence length="74" mass="8305">MPRPGGNPALSEYQFERKYSRSESCTEKMTIRLPPSLKADIKAGWLSDWQEVARIALEEAIAKKKAQAAQNPTD</sequence>
<accession>E0UAX6</accession>
<reference evidence="2" key="1">
    <citation type="journal article" date="2011" name="MBio">
        <title>Novel metabolic attributes of the genus Cyanothece, comprising a group of unicellular nitrogen-fixing Cyanobacteria.</title>
        <authorList>
            <person name="Bandyopadhyay A."/>
            <person name="Elvitigala T."/>
            <person name="Welsh E."/>
            <person name="Stockel J."/>
            <person name="Liberton M."/>
            <person name="Min H."/>
            <person name="Sherman L.A."/>
            <person name="Pakrasi H.B."/>
        </authorList>
    </citation>
    <scope>NUCLEOTIDE SEQUENCE [LARGE SCALE GENOMIC DNA]</scope>
    <source>
        <strain evidence="2">PCC 7822</strain>
    </source>
</reference>
<evidence type="ECO:0000313" key="1">
    <source>
        <dbReference type="EMBL" id="ADN15098.1"/>
    </source>
</evidence>
<organism evidence="1 2">
    <name type="scientific">Gloeothece verrucosa (strain PCC 7822)</name>
    <name type="common">Cyanothece sp. (strain PCC 7822)</name>
    <dbReference type="NCBI Taxonomy" id="497965"/>
    <lineage>
        <taxon>Bacteria</taxon>
        <taxon>Bacillati</taxon>
        <taxon>Cyanobacteriota</taxon>
        <taxon>Cyanophyceae</taxon>
        <taxon>Oscillatoriophycideae</taxon>
        <taxon>Chroococcales</taxon>
        <taxon>Aphanothecaceae</taxon>
        <taxon>Gloeothece</taxon>
        <taxon>Gloeothece verrucosa</taxon>
    </lineage>
</organism>
<dbReference type="eggNOG" id="ENOG50337SD">
    <property type="taxonomic scope" value="Bacteria"/>
</dbReference>
<dbReference type="Proteomes" id="UP000008206">
    <property type="component" value="Chromosome"/>
</dbReference>
<dbReference type="AlphaFoldDB" id="E0UAX6"/>
<gene>
    <name evidence="1" type="ordered locus">Cyan7822_3144</name>
</gene>
<evidence type="ECO:0000313" key="2">
    <source>
        <dbReference type="Proteomes" id="UP000008206"/>
    </source>
</evidence>
<dbReference type="HOGENOM" id="CLU_195836_0_0_3"/>
<protein>
    <submittedName>
        <fullName evidence="1">Uncharacterized protein</fullName>
    </submittedName>
</protein>
<dbReference type="OrthoDB" id="574279at2"/>